<evidence type="ECO:0000256" key="2">
    <source>
        <dbReference type="SAM" id="MobiDB-lite"/>
    </source>
</evidence>
<keyword evidence="1" id="KW-0106">Calcium</keyword>
<feature type="compositionally biased region" description="Basic and acidic residues" evidence="2">
    <location>
        <begin position="148"/>
        <end position="163"/>
    </location>
</feature>
<dbReference type="InterPro" id="IPR011992">
    <property type="entry name" value="EF-hand-dom_pair"/>
</dbReference>
<accession>A0ABP0GMD1</accession>
<evidence type="ECO:0000313" key="5">
    <source>
        <dbReference type="Proteomes" id="UP001642483"/>
    </source>
</evidence>
<proteinExistence type="predicted"/>
<dbReference type="SUPFAM" id="SSF47473">
    <property type="entry name" value="EF-hand"/>
    <property type="match status" value="1"/>
</dbReference>
<feature type="domain" description="EF-hand" evidence="3">
    <location>
        <begin position="94"/>
        <end position="129"/>
    </location>
</feature>
<feature type="domain" description="EF-hand" evidence="3">
    <location>
        <begin position="58"/>
        <end position="93"/>
    </location>
</feature>
<evidence type="ECO:0000259" key="3">
    <source>
        <dbReference type="PROSITE" id="PS50222"/>
    </source>
</evidence>
<dbReference type="Pfam" id="PF13499">
    <property type="entry name" value="EF-hand_7"/>
    <property type="match status" value="1"/>
</dbReference>
<name>A0ABP0GMD1_CLALP</name>
<dbReference type="PROSITE" id="PS50222">
    <property type="entry name" value="EF_HAND_2"/>
    <property type="match status" value="2"/>
</dbReference>
<keyword evidence="5" id="KW-1185">Reference proteome</keyword>
<reference evidence="4 5" key="1">
    <citation type="submission" date="2024-02" db="EMBL/GenBank/DDBJ databases">
        <authorList>
            <person name="Daric V."/>
            <person name="Darras S."/>
        </authorList>
    </citation>
    <scope>NUCLEOTIDE SEQUENCE [LARGE SCALE GENOMIC DNA]</scope>
</reference>
<dbReference type="InterPro" id="IPR018247">
    <property type="entry name" value="EF_Hand_1_Ca_BS"/>
</dbReference>
<feature type="compositionally biased region" description="Basic residues" evidence="2">
    <location>
        <begin position="172"/>
        <end position="183"/>
    </location>
</feature>
<evidence type="ECO:0000256" key="1">
    <source>
        <dbReference type="ARBA" id="ARBA00022837"/>
    </source>
</evidence>
<comment type="caution">
    <text evidence="4">The sequence shown here is derived from an EMBL/GenBank/DDBJ whole genome shotgun (WGS) entry which is preliminary data.</text>
</comment>
<dbReference type="Proteomes" id="UP001642483">
    <property type="component" value="Unassembled WGS sequence"/>
</dbReference>
<dbReference type="Gene3D" id="1.10.238.10">
    <property type="entry name" value="EF-hand"/>
    <property type="match status" value="1"/>
</dbReference>
<dbReference type="PROSITE" id="PS00018">
    <property type="entry name" value="EF_HAND_1"/>
    <property type="match status" value="2"/>
</dbReference>
<dbReference type="EMBL" id="CAWYQH010000130">
    <property type="protein sequence ID" value="CAK8692891.1"/>
    <property type="molecule type" value="Genomic_DNA"/>
</dbReference>
<feature type="region of interest" description="Disordered" evidence="2">
    <location>
        <begin position="140"/>
        <end position="183"/>
    </location>
</feature>
<organism evidence="4 5">
    <name type="scientific">Clavelina lepadiformis</name>
    <name type="common">Light-bulb sea squirt</name>
    <name type="synonym">Ascidia lepadiformis</name>
    <dbReference type="NCBI Taxonomy" id="159417"/>
    <lineage>
        <taxon>Eukaryota</taxon>
        <taxon>Metazoa</taxon>
        <taxon>Chordata</taxon>
        <taxon>Tunicata</taxon>
        <taxon>Ascidiacea</taxon>
        <taxon>Aplousobranchia</taxon>
        <taxon>Clavelinidae</taxon>
        <taxon>Clavelina</taxon>
    </lineage>
</organism>
<sequence>MNFYGHGYATLSIKLLDKSKHFIVTFRRIRYKTHCSFAMALQPNSGTNNSSTEASLLDAATTILQVFNKHDVDGGGTLQYRELRNLLRQCGSKVTSSQCEDIIGDIDYDGDGEMNFSEFMAFLGRIYQLQFFGSDPGNFWKSKQKPSHLREPKPAPRASKEQECQVPATAVKPHKPQKPPKPQ</sequence>
<gene>
    <name evidence="4" type="ORF">CVLEPA_LOCUS26127</name>
</gene>
<dbReference type="CDD" id="cd00051">
    <property type="entry name" value="EFh"/>
    <property type="match status" value="1"/>
</dbReference>
<protein>
    <recommendedName>
        <fullName evidence="3">EF-hand domain-containing protein</fullName>
    </recommendedName>
</protein>
<dbReference type="SMART" id="SM00054">
    <property type="entry name" value="EFh"/>
    <property type="match status" value="2"/>
</dbReference>
<evidence type="ECO:0000313" key="4">
    <source>
        <dbReference type="EMBL" id="CAK8692891.1"/>
    </source>
</evidence>
<dbReference type="InterPro" id="IPR002048">
    <property type="entry name" value="EF_hand_dom"/>
</dbReference>